<reference evidence="1" key="1">
    <citation type="journal article" date="2019" name="bioRxiv">
        <title>The Genome of the Zebra Mussel, Dreissena polymorpha: A Resource for Invasive Species Research.</title>
        <authorList>
            <person name="McCartney M.A."/>
            <person name="Auch B."/>
            <person name="Kono T."/>
            <person name="Mallez S."/>
            <person name="Zhang Y."/>
            <person name="Obille A."/>
            <person name="Becker A."/>
            <person name="Abrahante J.E."/>
            <person name="Garbe J."/>
            <person name="Badalamenti J.P."/>
            <person name="Herman A."/>
            <person name="Mangelson H."/>
            <person name="Liachko I."/>
            <person name="Sullivan S."/>
            <person name="Sone E.D."/>
            <person name="Koren S."/>
            <person name="Silverstein K.A.T."/>
            <person name="Beckman K.B."/>
            <person name="Gohl D.M."/>
        </authorList>
    </citation>
    <scope>NUCLEOTIDE SEQUENCE</scope>
    <source>
        <strain evidence="1">Duluth1</strain>
        <tissue evidence="1">Whole animal</tissue>
    </source>
</reference>
<reference evidence="1" key="2">
    <citation type="submission" date="2020-11" db="EMBL/GenBank/DDBJ databases">
        <authorList>
            <person name="McCartney M.A."/>
            <person name="Auch B."/>
            <person name="Kono T."/>
            <person name="Mallez S."/>
            <person name="Becker A."/>
            <person name="Gohl D.M."/>
            <person name="Silverstein K.A.T."/>
            <person name="Koren S."/>
            <person name="Bechman K.B."/>
            <person name="Herman A."/>
            <person name="Abrahante J.E."/>
            <person name="Garbe J."/>
        </authorList>
    </citation>
    <scope>NUCLEOTIDE SEQUENCE</scope>
    <source>
        <strain evidence="1">Duluth1</strain>
        <tissue evidence="1">Whole animal</tissue>
    </source>
</reference>
<sequence>MQLSQFEAPGIQLKEARPDIMSPGLLQTFLEEVDHPLSESSFFFIGELTFGFSTFSKHLFI</sequence>
<organism evidence="1 2">
    <name type="scientific">Dreissena polymorpha</name>
    <name type="common">Zebra mussel</name>
    <name type="synonym">Mytilus polymorpha</name>
    <dbReference type="NCBI Taxonomy" id="45954"/>
    <lineage>
        <taxon>Eukaryota</taxon>
        <taxon>Metazoa</taxon>
        <taxon>Spiralia</taxon>
        <taxon>Lophotrochozoa</taxon>
        <taxon>Mollusca</taxon>
        <taxon>Bivalvia</taxon>
        <taxon>Autobranchia</taxon>
        <taxon>Heteroconchia</taxon>
        <taxon>Euheterodonta</taxon>
        <taxon>Imparidentia</taxon>
        <taxon>Neoheterodontei</taxon>
        <taxon>Myida</taxon>
        <taxon>Dreissenoidea</taxon>
        <taxon>Dreissenidae</taxon>
        <taxon>Dreissena</taxon>
    </lineage>
</organism>
<proteinExistence type="predicted"/>
<comment type="caution">
    <text evidence="1">The sequence shown here is derived from an EMBL/GenBank/DDBJ whole genome shotgun (WGS) entry which is preliminary data.</text>
</comment>
<dbReference type="EMBL" id="JAIWYP010000008">
    <property type="protein sequence ID" value="KAH3787830.1"/>
    <property type="molecule type" value="Genomic_DNA"/>
</dbReference>
<gene>
    <name evidence="1" type="ORF">DPMN_165959</name>
</gene>
<dbReference type="Proteomes" id="UP000828390">
    <property type="component" value="Unassembled WGS sequence"/>
</dbReference>
<dbReference type="AlphaFoldDB" id="A0A9D4F183"/>
<protein>
    <submittedName>
        <fullName evidence="1">Uncharacterized protein</fullName>
    </submittedName>
</protein>
<evidence type="ECO:0000313" key="1">
    <source>
        <dbReference type="EMBL" id="KAH3787830.1"/>
    </source>
</evidence>
<name>A0A9D4F183_DREPO</name>
<keyword evidence="2" id="KW-1185">Reference proteome</keyword>
<accession>A0A9D4F183</accession>
<evidence type="ECO:0000313" key="2">
    <source>
        <dbReference type="Proteomes" id="UP000828390"/>
    </source>
</evidence>